<dbReference type="GO" id="GO:0003676">
    <property type="term" value="F:nucleic acid binding"/>
    <property type="evidence" value="ECO:0007669"/>
    <property type="project" value="InterPro"/>
</dbReference>
<dbReference type="STRING" id="655819.J5J5G2"/>
<dbReference type="SMART" id="SM00443">
    <property type="entry name" value="G_patch"/>
    <property type="match status" value="1"/>
</dbReference>
<dbReference type="Pfam" id="PF01585">
    <property type="entry name" value="G-patch"/>
    <property type="match status" value="1"/>
</dbReference>
<evidence type="ECO:0000313" key="4">
    <source>
        <dbReference type="Proteomes" id="UP000002762"/>
    </source>
</evidence>
<dbReference type="HOGENOM" id="CLU_025002_1_0_1"/>
<proteinExistence type="predicted"/>
<evidence type="ECO:0000313" key="3">
    <source>
        <dbReference type="EMBL" id="EJP61823.1"/>
    </source>
</evidence>
<dbReference type="PROSITE" id="PS50174">
    <property type="entry name" value="G_PATCH"/>
    <property type="match status" value="1"/>
</dbReference>
<feature type="compositionally biased region" description="Pro residues" evidence="1">
    <location>
        <begin position="225"/>
        <end position="252"/>
    </location>
</feature>
<dbReference type="RefSeq" id="XP_008602562.1">
    <property type="nucleotide sequence ID" value="XM_008604340.1"/>
</dbReference>
<dbReference type="Gene3D" id="3.30.70.330">
    <property type="match status" value="1"/>
</dbReference>
<gene>
    <name evidence="3" type="ORF">BBA_09243</name>
</gene>
<sequence>MAAPPPPPRGLSLYENLHDPNDPSPSATISSGPVLYSQTGTTSASATGPLLKKPIDPALRFQPTRRPQPPKPKPKPAVSKSIPKPPAAAPTEPPPPPPPPPSSDTDAVNPSTVAPTSKSTLADWAATEDDEWLYGTGEKRQRGGRKAKKKRQAQQQQRETDWDDVYDASRPTNVEEYLRSDEKIDEVREWKALLYGHRRVRAPDSDGSSDEEDARPVMRPNNQFAPPPSYAAVPPPPSSPPTTSAPPPPPPDDASGDDAYARRLALSSTSSSQPPPPPSSTTISAAPILYTQQEQEQAPSPPPPPRSPSSRPGQAGFAHRLMAKYGWTSGRGLGAAASGIVNPLRVQVEKRRKKADADGGGWAEPANKGKIIGGRGGGNDDQQQGLSNVIVLLNMLDNMPDLAAEVEDGLGQEIGEECGEKYGRVERVYIDTETQRVFIKFTDQISALKASVPSLAYIISNSNMVQAVSELQGRVFNGNTITPKYYNDDAFDRGVYTT</sequence>
<feature type="compositionally biased region" description="Pro residues" evidence="1">
    <location>
        <begin position="83"/>
        <end position="102"/>
    </location>
</feature>
<dbReference type="AlphaFoldDB" id="J5J5G2"/>
<dbReference type="EMBL" id="JH725197">
    <property type="protein sequence ID" value="EJP61823.1"/>
    <property type="molecule type" value="Genomic_DNA"/>
</dbReference>
<feature type="compositionally biased region" description="Basic residues" evidence="1">
    <location>
        <begin position="142"/>
        <end position="152"/>
    </location>
</feature>
<evidence type="ECO:0000256" key="1">
    <source>
        <dbReference type="SAM" id="MobiDB-lite"/>
    </source>
</evidence>
<reference evidence="3 4" key="1">
    <citation type="journal article" date="2012" name="Sci. Rep.">
        <title>Genomic perspectives on the evolution of fungal entomopathogenicity in Beauveria bassiana.</title>
        <authorList>
            <person name="Xiao G."/>
            <person name="Ying S.H."/>
            <person name="Zheng P."/>
            <person name="Wang Z.L."/>
            <person name="Zhang S."/>
            <person name="Xie X.Q."/>
            <person name="Shang Y."/>
            <person name="St Leger R.J."/>
            <person name="Zhao G.P."/>
            <person name="Wang C."/>
            <person name="Feng M.G."/>
        </authorList>
    </citation>
    <scope>NUCLEOTIDE SEQUENCE [LARGE SCALE GENOMIC DNA]</scope>
    <source>
        <strain evidence="3 4">ARSEF 2860</strain>
    </source>
</reference>
<organism evidence="3 4">
    <name type="scientific">Beauveria bassiana (strain ARSEF 2860)</name>
    <name type="common">White muscardine disease fungus</name>
    <name type="synonym">Tritirachium shiotae</name>
    <dbReference type="NCBI Taxonomy" id="655819"/>
    <lineage>
        <taxon>Eukaryota</taxon>
        <taxon>Fungi</taxon>
        <taxon>Dikarya</taxon>
        <taxon>Ascomycota</taxon>
        <taxon>Pezizomycotina</taxon>
        <taxon>Sordariomycetes</taxon>
        <taxon>Hypocreomycetidae</taxon>
        <taxon>Hypocreales</taxon>
        <taxon>Cordycipitaceae</taxon>
        <taxon>Beauveria</taxon>
    </lineage>
</organism>
<protein>
    <submittedName>
        <fullName evidence="3">G-patch domain-containing protein</fullName>
    </submittedName>
</protein>
<dbReference type="Proteomes" id="UP000002762">
    <property type="component" value="Unassembled WGS sequence"/>
</dbReference>
<dbReference type="InterPro" id="IPR012677">
    <property type="entry name" value="Nucleotide-bd_a/b_plait_sf"/>
</dbReference>
<accession>J5J5G2</accession>
<feature type="compositionally biased region" description="Polar residues" evidence="1">
    <location>
        <begin position="103"/>
        <end position="120"/>
    </location>
</feature>
<dbReference type="GO" id="GO:0071011">
    <property type="term" value="C:precatalytic spliceosome"/>
    <property type="evidence" value="ECO:0007669"/>
    <property type="project" value="TreeGrafter"/>
</dbReference>
<dbReference type="GO" id="GO:0045292">
    <property type="term" value="P:mRNA cis splicing, via spliceosome"/>
    <property type="evidence" value="ECO:0007669"/>
    <property type="project" value="InterPro"/>
</dbReference>
<feature type="region of interest" description="Disordered" evidence="1">
    <location>
        <begin position="193"/>
        <end position="315"/>
    </location>
</feature>
<dbReference type="PRINTS" id="PR01217">
    <property type="entry name" value="PRICHEXTENSN"/>
</dbReference>
<feature type="compositionally biased region" description="Low complexity" evidence="1">
    <location>
        <begin position="39"/>
        <end position="48"/>
    </location>
</feature>
<evidence type="ECO:0000259" key="2">
    <source>
        <dbReference type="PROSITE" id="PS50174"/>
    </source>
</evidence>
<dbReference type="PANTHER" id="PTHR13288">
    <property type="entry name" value="SPLICING FACTOR 45 SPF45"/>
    <property type="match status" value="1"/>
</dbReference>
<feature type="region of interest" description="Disordered" evidence="1">
    <location>
        <begin position="1"/>
        <end position="171"/>
    </location>
</feature>
<dbReference type="InterPro" id="IPR040052">
    <property type="entry name" value="RBM17"/>
</dbReference>
<dbReference type="PANTHER" id="PTHR13288:SF8">
    <property type="entry name" value="SPLICING FACTOR 45"/>
    <property type="match status" value="1"/>
</dbReference>
<feature type="domain" description="G-patch" evidence="2">
    <location>
        <begin position="314"/>
        <end position="365"/>
    </location>
</feature>
<keyword evidence="4" id="KW-1185">Reference proteome</keyword>
<dbReference type="GeneID" id="19892255"/>
<dbReference type="InParanoid" id="J5J5G2"/>
<name>J5J5G2_BEAB2</name>
<dbReference type="InterPro" id="IPR000467">
    <property type="entry name" value="G_patch_dom"/>
</dbReference>
<dbReference type="OrthoDB" id="5411533at2759"/>